<feature type="domain" description="DUF6906" evidence="2">
    <location>
        <begin position="1"/>
        <end position="41"/>
    </location>
</feature>
<reference evidence="3" key="1">
    <citation type="submission" date="2022-01" db="EMBL/GenBank/DDBJ databases">
        <title>Collection of gut derived symbiotic bacterial strains cultured from healthy donors.</title>
        <authorList>
            <person name="Lin H."/>
            <person name="Kohout C."/>
            <person name="Waligurski E."/>
            <person name="Pamer E.G."/>
        </authorList>
    </citation>
    <scope>NUCLEOTIDE SEQUENCE</scope>
    <source>
        <strain evidence="3">DFI.6.55</strain>
    </source>
</reference>
<protein>
    <recommendedName>
        <fullName evidence="2">DUF6906 domain-containing protein</fullName>
    </recommendedName>
</protein>
<dbReference type="RefSeq" id="WP_238053535.1">
    <property type="nucleotide sequence ID" value="NZ_JAKNGE010000011.1"/>
</dbReference>
<dbReference type="EMBL" id="JAKNGE010000011">
    <property type="protein sequence ID" value="MCG4745840.1"/>
    <property type="molecule type" value="Genomic_DNA"/>
</dbReference>
<dbReference type="Proteomes" id="UP001299608">
    <property type="component" value="Unassembled WGS sequence"/>
</dbReference>
<sequence length="60" mass="7008">MKNGKKPTLNQKKEMRSHGLNPESWLVVKDTGQFMEMVSRMELKKIGSGKKRTRKLYRGD</sequence>
<name>A0AAW5BV22_9FIRM</name>
<dbReference type="Pfam" id="PF21847">
    <property type="entry name" value="DUF6906"/>
    <property type="match status" value="1"/>
</dbReference>
<dbReference type="AlphaFoldDB" id="A0AAW5BV22"/>
<evidence type="ECO:0000259" key="2">
    <source>
        <dbReference type="Pfam" id="PF21847"/>
    </source>
</evidence>
<feature type="region of interest" description="Disordered" evidence="1">
    <location>
        <begin position="1"/>
        <end position="24"/>
    </location>
</feature>
<accession>A0AAW5BV22</accession>
<comment type="caution">
    <text evidence="3">The sequence shown here is derived from an EMBL/GenBank/DDBJ whole genome shotgun (WGS) entry which is preliminary data.</text>
</comment>
<evidence type="ECO:0000313" key="3">
    <source>
        <dbReference type="EMBL" id="MCG4745840.1"/>
    </source>
</evidence>
<evidence type="ECO:0000313" key="4">
    <source>
        <dbReference type="Proteomes" id="UP001299608"/>
    </source>
</evidence>
<organism evidence="3 4">
    <name type="scientific">Enterocloster aldenensis</name>
    <dbReference type="NCBI Taxonomy" id="358742"/>
    <lineage>
        <taxon>Bacteria</taxon>
        <taxon>Bacillati</taxon>
        <taxon>Bacillota</taxon>
        <taxon>Clostridia</taxon>
        <taxon>Lachnospirales</taxon>
        <taxon>Lachnospiraceae</taxon>
        <taxon>Enterocloster</taxon>
    </lineage>
</organism>
<dbReference type="InterPro" id="IPR054201">
    <property type="entry name" value="DUF6906"/>
</dbReference>
<proteinExistence type="predicted"/>
<evidence type="ECO:0000256" key="1">
    <source>
        <dbReference type="SAM" id="MobiDB-lite"/>
    </source>
</evidence>
<gene>
    <name evidence="3" type="ORF">L0N08_10495</name>
</gene>